<keyword evidence="2 5" id="KW-0812">Transmembrane</keyword>
<feature type="transmembrane region" description="Helical" evidence="5">
    <location>
        <begin position="188"/>
        <end position="210"/>
    </location>
</feature>
<feature type="transmembrane region" description="Helical" evidence="5">
    <location>
        <begin position="274"/>
        <end position="295"/>
    </location>
</feature>
<keyword evidence="3 5" id="KW-1133">Transmembrane helix</keyword>
<accession>A0A1M4RX21</accession>
<evidence type="ECO:0000259" key="6">
    <source>
        <dbReference type="PROSITE" id="PS50850"/>
    </source>
</evidence>
<evidence type="ECO:0000256" key="3">
    <source>
        <dbReference type="ARBA" id="ARBA00022989"/>
    </source>
</evidence>
<dbReference type="EMBL" id="FQTT01000002">
    <property type="protein sequence ID" value="SHE24471.1"/>
    <property type="molecule type" value="Genomic_DNA"/>
</dbReference>
<feature type="transmembrane region" description="Helical" evidence="5">
    <location>
        <begin position="342"/>
        <end position="360"/>
    </location>
</feature>
<keyword evidence="4 5" id="KW-0472">Membrane</keyword>
<protein>
    <submittedName>
        <fullName evidence="7">Sugar (And other) transporter</fullName>
    </submittedName>
</protein>
<feature type="transmembrane region" description="Helical" evidence="5">
    <location>
        <begin position="97"/>
        <end position="115"/>
    </location>
</feature>
<dbReference type="GO" id="GO:0046943">
    <property type="term" value="F:carboxylic acid transmembrane transporter activity"/>
    <property type="evidence" value="ECO:0007669"/>
    <property type="project" value="TreeGrafter"/>
</dbReference>
<evidence type="ECO:0000256" key="1">
    <source>
        <dbReference type="ARBA" id="ARBA00004651"/>
    </source>
</evidence>
<evidence type="ECO:0000313" key="8">
    <source>
        <dbReference type="Proteomes" id="UP000184291"/>
    </source>
</evidence>
<dbReference type="Proteomes" id="UP000184291">
    <property type="component" value="Unassembled WGS sequence"/>
</dbReference>
<feature type="transmembrane region" description="Helical" evidence="5">
    <location>
        <begin position="366"/>
        <end position="390"/>
    </location>
</feature>
<dbReference type="GO" id="GO:0005886">
    <property type="term" value="C:plasma membrane"/>
    <property type="evidence" value="ECO:0007669"/>
    <property type="project" value="UniProtKB-SubCell"/>
</dbReference>
<dbReference type="PANTHER" id="PTHR23508">
    <property type="entry name" value="CARBOXYLIC ACID TRANSPORTER PROTEIN HOMOLOG"/>
    <property type="match status" value="1"/>
</dbReference>
<dbReference type="Pfam" id="PF00083">
    <property type="entry name" value="Sugar_tr"/>
    <property type="match status" value="1"/>
</dbReference>
<dbReference type="InterPro" id="IPR005828">
    <property type="entry name" value="MFS_sugar_transport-like"/>
</dbReference>
<comment type="subcellular location">
    <subcellularLocation>
        <location evidence="1">Cell membrane</location>
        <topology evidence="1">Multi-pass membrane protein</topology>
    </subcellularLocation>
</comment>
<feature type="transmembrane region" description="Helical" evidence="5">
    <location>
        <begin position="69"/>
        <end position="90"/>
    </location>
</feature>
<dbReference type="PANTHER" id="PTHR23508:SF10">
    <property type="entry name" value="CARBOXYLIC ACID TRANSPORTER PROTEIN HOMOLOG"/>
    <property type="match status" value="1"/>
</dbReference>
<feature type="domain" description="Major facilitator superfamily (MFS) profile" evidence="6">
    <location>
        <begin position="32"/>
        <end position="456"/>
    </location>
</feature>
<name>A0A1M4RX21_9ACTO</name>
<sequence>MAHTPALTQPTDALPNAGARLDRLPTSRFHWSVYWMVAFGLLVGWSNAIGGLVLAVLAEIGWTDNSSSAIFSSLTTAGMFVGALVGGAIGDRLGRRNGFLGFVAFHIITMLVAAASPNMTFLIIVRVFMGMALGGLLTVLFASWTEYVPSRDRGSWSSRASFIGNWSYPICSLIASYLVGVVSPEANWRIQFIIPAVTSTIVLIIVWRLFPESPRWLESKGRYREANELLRKIEADVERQKGITLEPAADAVEEHAKTQGQVNLPYSALFKGELLKRVIVGSFALIAMNVIQYTLINWLPTMLLSQGIDLADSVVLNTMSMFGAPIGIFIAIFIIDRFPRRVFGIGLLLIIAVLGYVYSLQTSMTALSVVGFFLIIFVYMFVCFASAVYVPEIWPTAAKLRGSGLANSVGRVSGILSPYAVAALLDASGVTGVFILLGATAVVTAAVIAVFGVESRGASIESISNVDID</sequence>
<evidence type="ECO:0000256" key="4">
    <source>
        <dbReference type="ARBA" id="ARBA00023136"/>
    </source>
</evidence>
<feature type="transmembrane region" description="Helical" evidence="5">
    <location>
        <begin position="315"/>
        <end position="335"/>
    </location>
</feature>
<evidence type="ECO:0000256" key="5">
    <source>
        <dbReference type="SAM" id="Phobius"/>
    </source>
</evidence>
<dbReference type="Gene3D" id="1.20.1250.20">
    <property type="entry name" value="MFS general substrate transporter like domains"/>
    <property type="match status" value="1"/>
</dbReference>
<feature type="transmembrane region" description="Helical" evidence="5">
    <location>
        <begin position="121"/>
        <end position="142"/>
    </location>
</feature>
<dbReference type="RefSeq" id="WP_073327917.1">
    <property type="nucleotide sequence ID" value="NZ_FQTT01000002.1"/>
</dbReference>
<dbReference type="AlphaFoldDB" id="A0A1M4RX21"/>
<dbReference type="InterPro" id="IPR020846">
    <property type="entry name" value="MFS_dom"/>
</dbReference>
<proteinExistence type="predicted"/>
<organism evidence="7 8">
    <name type="scientific">Actinomyces glycerinitolerans</name>
    <dbReference type="NCBI Taxonomy" id="1892869"/>
    <lineage>
        <taxon>Bacteria</taxon>
        <taxon>Bacillati</taxon>
        <taxon>Actinomycetota</taxon>
        <taxon>Actinomycetes</taxon>
        <taxon>Actinomycetales</taxon>
        <taxon>Actinomycetaceae</taxon>
        <taxon>Actinomyces</taxon>
    </lineage>
</organism>
<feature type="transmembrane region" description="Helical" evidence="5">
    <location>
        <begin position="163"/>
        <end position="182"/>
    </location>
</feature>
<dbReference type="PROSITE" id="PS50850">
    <property type="entry name" value="MFS"/>
    <property type="match status" value="1"/>
</dbReference>
<evidence type="ECO:0000313" key="7">
    <source>
        <dbReference type="EMBL" id="SHE24471.1"/>
    </source>
</evidence>
<reference evidence="8" key="1">
    <citation type="submission" date="2016-09" db="EMBL/GenBank/DDBJ databases">
        <authorList>
            <person name="Strepis N."/>
        </authorList>
    </citation>
    <scope>NUCLEOTIDE SEQUENCE [LARGE SCALE GENOMIC DNA]</scope>
</reference>
<dbReference type="CDD" id="cd17316">
    <property type="entry name" value="MFS_SV2_like"/>
    <property type="match status" value="1"/>
</dbReference>
<feature type="transmembrane region" description="Helical" evidence="5">
    <location>
        <begin position="33"/>
        <end position="57"/>
    </location>
</feature>
<evidence type="ECO:0000256" key="2">
    <source>
        <dbReference type="ARBA" id="ARBA00022692"/>
    </source>
</evidence>
<dbReference type="OrthoDB" id="9787026at2"/>
<dbReference type="STRING" id="1892869.ACGLYG10_0675"/>
<dbReference type="SUPFAM" id="SSF103473">
    <property type="entry name" value="MFS general substrate transporter"/>
    <property type="match status" value="1"/>
</dbReference>
<feature type="transmembrane region" description="Helical" evidence="5">
    <location>
        <begin position="431"/>
        <end position="453"/>
    </location>
</feature>
<gene>
    <name evidence="7" type="ORF">ACGLYG10_0675</name>
</gene>
<feature type="transmembrane region" description="Helical" evidence="5">
    <location>
        <begin position="402"/>
        <end position="425"/>
    </location>
</feature>
<dbReference type="InterPro" id="IPR036259">
    <property type="entry name" value="MFS_trans_sf"/>
</dbReference>
<keyword evidence="8" id="KW-1185">Reference proteome</keyword>